<proteinExistence type="predicted"/>
<dbReference type="SUPFAM" id="SSF51045">
    <property type="entry name" value="WW domain"/>
    <property type="match status" value="1"/>
</dbReference>
<gene>
    <name evidence="2" type="ORF">TeGR_g13868</name>
</gene>
<dbReference type="Pfam" id="PF00397">
    <property type="entry name" value="WW"/>
    <property type="match status" value="1"/>
</dbReference>
<evidence type="ECO:0000313" key="2">
    <source>
        <dbReference type="EMBL" id="GMI29618.1"/>
    </source>
</evidence>
<feature type="domain" description="WW" evidence="1">
    <location>
        <begin position="114"/>
        <end position="148"/>
    </location>
</feature>
<name>A0ABQ6MPN0_9STRA</name>
<dbReference type="InterPro" id="IPR001202">
    <property type="entry name" value="WW_dom"/>
</dbReference>
<dbReference type="EMBL" id="BRYB01004347">
    <property type="protein sequence ID" value="GMI29618.1"/>
    <property type="molecule type" value="Genomic_DNA"/>
</dbReference>
<comment type="caution">
    <text evidence="2">The sequence shown here is derived from an EMBL/GenBank/DDBJ whole genome shotgun (WGS) entry which is preliminary data.</text>
</comment>
<sequence length="171" mass="18505">YVSQNQPTYRIGSPSSDPRMEMILAENRRLQLLCSKMMADKGTAPAKKKASSRDILGSLDFFGEDCDTSQVIGGGPLTPLSSNLNNSSSGPSSFFASQKLEKRMAKVTKGYKNVDRDGPWSKHTDPKTGRKYYHNKLTGKSVWKDSMAAGKAGVGVAGGKGNRAREVVTVE</sequence>
<dbReference type="PROSITE" id="PS50020">
    <property type="entry name" value="WW_DOMAIN_2"/>
    <property type="match status" value="1"/>
</dbReference>
<accession>A0ABQ6MPN0</accession>
<reference evidence="2 3" key="1">
    <citation type="journal article" date="2023" name="Commun. Biol.">
        <title>Genome analysis of Parmales, the sister group of diatoms, reveals the evolutionary specialization of diatoms from phago-mixotrophs to photoautotrophs.</title>
        <authorList>
            <person name="Ban H."/>
            <person name="Sato S."/>
            <person name="Yoshikawa S."/>
            <person name="Yamada K."/>
            <person name="Nakamura Y."/>
            <person name="Ichinomiya M."/>
            <person name="Sato N."/>
            <person name="Blanc-Mathieu R."/>
            <person name="Endo H."/>
            <person name="Kuwata A."/>
            <person name="Ogata H."/>
        </authorList>
    </citation>
    <scope>NUCLEOTIDE SEQUENCE [LARGE SCALE GENOMIC DNA]</scope>
</reference>
<feature type="non-terminal residue" evidence="2">
    <location>
        <position position="1"/>
    </location>
</feature>
<dbReference type="InterPro" id="IPR036020">
    <property type="entry name" value="WW_dom_sf"/>
</dbReference>
<dbReference type="Proteomes" id="UP001165060">
    <property type="component" value="Unassembled WGS sequence"/>
</dbReference>
<evidence type="ECO:0000259" key="1">
    <source>
        <dbReference type="PROSITE" id="PS50020"/>
    </source>
</evidence>
<dbReference type="Gene3D" id="2.20.70.10">
    <property type="match status" value="1"/>
</dbReference>
<dbReference type="CDD" id="cd00201">
    <property type="entry name" value="WW"/>
    <property type="match status" value="1"/>
</dbReference>
<organism evidence="2 3">
    <name type="scientific">Tetraparma gracilis</name>
    <dbReference type="NCBI Taxonomy" id="2962635"/>
    <lineage>
        <taxon>Eukaryota</taxon>
        <taxon>Sar</taxon>
        <taxon>Stramenopiles</taxon>
        <taxon>Ochrophyta</taxon>
        <taxon>Bolidophyceae</taxon>
        <taxon>Parmales</taxon>
        <taxon>Triparmaceae</taxon>
        <taxon>Tetraparma</taxon>
    </lineage>
</organism>
<protein>
    <recommendedName>
        <fullName evidence="1">WW domain-containing protein</fullName>
    </recommendedName>
</protein>
<evidence type="ECO:0000313" key="3">
    <source>
        <dbReference type="Proteomes" id="UP001165060"/>
    </source>
</evidence>
<keyword evidence="3" id="KW-1185">Reference proteome</keyword>